<organism evidence="2 3">
    <name type="scientific">Rubroshorea leprosula</name>
    <dbReference type="NCBI Taxonomy" id="152421"/>
    <lineage>
        <taxon>Eukaryota</taxon>
        <taxon>Viridiplantae</taxon>
        <taxon>Streptophyta</taxon>
        <taxon>Embryophyta</taxon>
        <taxon>Tracheophyta</taxon>
        <taxon>Spermatophyta</taxon>
        <taxon>Magnoliopsida</taxon>
        <taxon>eudicotyledons</taxon>
        <taxon>Gunneridae</taxon>
        <taxon>Pentapetalae</taxon>
        <taxon>rosids</taxon>
        <taxon>malvids</taxon>
        <taxon>Malvales</taxon>
        <taxon>Dipterocarpaceae</taxon>
        <taxon>Rubroshorea</taxon>
    </lineage>
</organism>
<dbReference type="Proteomes" id="UP001054252">
    <property type="component" value="Unassembled WGS sequence"/>
</dbReference>
<keyword evidence="3" id="KW-1185">Reference proteome</keyword>
<sequence length="44" mass="4690">MGQISGPFPRFLSPFQLQHSPRGSAGVASTFSPPSALRPQLSSY</sequence>
<feature type="compositionally biased region" description="Polar residues" evidence="1">
    <location>
        <begin position="15"/>
        <end position="33"/>
    </location>
</feature>
<dbReference type="EMBL" id="BPVZ01000228">
    <property type="protein sequence ID" value="GKV47467.1"/>
    <property type="molecule type" value="Genomic_DNA"/>
</dbReference>
<comment type="caution">
    <text evidence="2">The sequence shown here is derived from an EMBL/GenBank/DDBJ whole genome shotgun (WGS) entry which is preliminary data.</text>
</comment>
<proteinExistence type="predicted"/>
<dbReference type="AlphaFoldDB" id="A0AAV5MFU0"/>
<protein>
    <submittedName>
        <fullName evidence="2">Uncharacterized protein</fullName>
    </submittedName>
</protein>
<evidence type="ECO:0000313" key="3">
    <source>
        <dbReference type="Proteomes" id="UP001054252"/>
    </source>
</evidence>
<evidence type="ECO:0000256" key="1">
    <source>
        <dbReference type="SAM" id="MobiDB-lite"/>
    </source>
</evidence>
<feature type="region of interest" description="Disordered" evidence="1">
    <location>
        <begin position="1"/>
        <end position="44"/>
    </location>
</feature>
<accession>A0AAV5MFU0</accession>
<evidence type="ECO:0000313" key="2">
    <source>
        <dbReference type="EMBL" id="GKV47467.1"/>
    </source>
</evidence>
<gene>
    <name evidence="2" type="ORF">SLEP1_g54370</name>
</gene>
<name>A0AAV5MFU0_9ROSI</name>
<reference evidence="2 3" key="1">
    <citation type="journal article" date="2021" name="Commun. Biol.">
        <title>The genome of Shorea leprosula (Dipterocarpaceae) highlights the ecological relevance of drought in aseasonal tropical rainforests.</title>
        <authorList>
            <person name="Ng K.K.S."/>
            <person name="Kobayashi M.J."/>
            <person name="Fawcett J.A."/>
            <person name="Hatakeyama M."/>
            <person name="Paape T."/>
            <person name="Ng C.H."/>
            <person name="Ang C.C."/>
            <person name="Tnah L.H."/>
            <person name="Lee C.T."/>
            <person name="Nishiyama T."/>
            <person name="Sese J."/>
            <person name="O'Brien M.J."/>
            <person name="Copetti D."/>
            <person name="Mohd Noor M.I."/>
            <person name="Ong R.C."/>
            <person name="Putra M."/>
            <person name="Sireger I.Z."/>
            <person name="Indrioko S."/>
            <person name="Kosugi Y."/>
            <person name="Izuno A."/>
            <person name="Isagi Y."/>
            <person name="Lee S.L."/>
            <person name="Shimizu K.K."/>
        </authorList>
    </citation>
    <scope>NUCLEOTIDE SEQUENCE [LARGE SCALE GENOMIC DNA]</scope>
    <source>
        <strain evidence="2">214</strain>
    </source>
</reference>